<dbReference type="InterPro" id="IPR000873">
    <property type="entry name" value="AMP-dep_synth/lig_dom"/>
</dbReference>
<evidence type="ECO:0000313" key="7">
    <source>
        <dbReference type="EMBL" id="OBG04215.1"/>
    </source>
</evidence>
<evidence type="ECO:0000256" key="3">
    <source>
        <dbReference type="ARBA" id="ARBA00022832"/>
    </source>
</evidence>
<feature type="domain" description="AMP-binding enzyme C-terminal" evidence="6">
    <location>
        <begin position="446"/>
        <end position="558"/>
    </location>
</feature>
<keyword evidence="3" id="KW-0276">Fatty acid metabolism</keyword>
<dbReference type="FunFam" id="3.40.50.12780:FF:000013">
    <property type="entry name" value="Long-chain-fatty-acid--AMP ligase FadD32"/>
    <property type="match status" value="1"/>
</dbReference>
<dbReference type="Pfam" id="PF00501">
    <property type="entry name" value="AMP-binding"/>
    <property type="match status" value="1"/>
</dbReference>
<dbReference type="RefSeq" id="WP_064855803.1">
    <property type="nucleotide sequence ID" value="NZ_LZIN01000071.1"/>
</dbReference>
<dbReference type="GO" id="GO:0016874">
    <property type="term" value="F:ligase activity"/>
    <property type="evidence" value="ECO:0007669"/>
    <property type="project" value="UniProtKB-KW"/>
</dbReference>
<gene>
    <name evidence="7" type="ORF">A5771_12315</name>
</gene>
<dbReference type="Proteomes" id="UP000093985">
    <property type="component" value="Unassembled WGS sequence"/>
</dbReference>
<dbReference type="Gene3D" id="3.40.50.12780">
    <property type="entry name" value="N-terminal domain of ligase-like"/>
    <property type="match status" value="1"/>
</dbReference>
<dbReference type="GO" id="GO:0006633">
    <property type="term" value="P:fatty acid biosynthetic process"/>
    <property type="evidence" value="ECO:0007669"/>
    <property type="project" value="TreeGrafter"/>
</dbReference>
<comment type="similarity">
    <text evidence="1">Belongs to the ATP-dependent AMP-binding enzyme family.</text>
</comment>
<dbReference type="GO" id="GO:0071766">
    <property type="term" value="P:Actinobacterium-type cell wall biogenesis"/>
    <property type="evidence" value="ECO:0007669"/>
    <property type="project" value="UniProtKB-ARBA"/>
</dbReference>
<dbReference type="Gene3D" id="3.30.300.30">
    <property type="match status" value="1"/>
</dbReference>
<dbReference type="InterPro" id="IPR040097">
    <property type="entry name" value="FAAL/FAAC"/>
</dbReference>
<organism evidence="7 8">
    <name type="scientific">Mycolicibacter sinensis (strain JDM601)</name>
    <name type="common">Mycobacterium sinense</name>
    <dbReference type="NCBI Taxonomy" id="875328"/>
    <lineage>
        <taxon>Bacteria</taxon>
        <taxon>Bacillati</taxon>
        <taxon>Actinomycetota</taxon>
        <taxon>Actinomycetes</taxon>
        <taxon>Mycobacteriales</taxon>
        <taxon>Mycobacteriaceae</taxon>
        <taxon>Mycolicibacter</taxon>
    </lineage>
</organism>
<evidence type="ECO:0000259" key="6">
    <source>
        <dbReference type="Pfam" id="PF23024"/>
    </source>
</evidence>
<evidence type="ECO:0000259" key="5">
    <source>
        <dbReference type="Pfam" id="PF00501"/>
    </source>
</evidence>
<dbReference type="AlphaFoldDB" id="A0A1A2EJK5"/>
<dbReference type="GO" id="GO:0005886">
    <property type="term" value="C:plasma membrane"/>
    <property type="evidence" value="ECO:0007669"/>
    <property type="project" value="TreeGrafter"/>
</dbReference>
<accession>A0A1A2EJK5</accession>
<feature type="domain" description="AMP-dependent synthetase/ligase" evidence="5">
    <location>
        <begin position="10"/>
        <end position="403"/>
    </location>
</feature>
<keyword evidence="2 7" id="KW-0436">Ligase</keyword>
<protein>
    <submittedName>
        <fullName evidence="7">Fatty-acid--CoA ligase</fullName>
    </submittedName>
</protein>
<proteinExistence type="inferred from homology"/>
<evidence type="ECO:0000256" key="4">
    <source>
        <dbReference type="ARBA" id="ARBA00023098"/>
    </source>
</evidence>
<dbReference type="EMBL" id="LZIN01000071">
    <property type="protein sequence ID" value="OBG04215.1"/>
    <property type="molecule type" value="Genomic_DNA"/>
</dbReference>
<dbReference type="PANTHER" id="PTHR22754:SF32">
    <property type="entry name" value="DISCO-INTERACTING PROTEIN 2"/>
    <property type="match status" value="1"/>
</dbReference>
<evidence type="ECO:0000313" key="8">
    <source>
        <dbReference type="Proteomes" id="UP000093985"/>
    </source>
</evidence>
<dbReference type="InterPro" id="IPR042099">
    <property type="entry name" value="ANL_N_sf"/>
</dbReference>
<dbReference type="PANTHER" id="PTHR22754">
    <property type="entry name" value="DISCO-INTERACTING PROTEIN 2 DIP2 -RELATED"/>
    <property type="match status" value="1"/>
</dbReference>
<name>A0A1A2EJK5_MYCSD</name>
<evidence type="ECO:0000256" key="2">
    <source>
        <dbReference type="ARBA" id="ARBA00022598"/>
    </source>
</evidence>
<dbReference type="Pfam" id="PF23024">
    <property type="entry name" value="AMP-dom_DIP2-like"/>
    <property type="match status" value="1"/>
</dbReference>
<keyword evidence="4" id="KW-0443">Lipid metabolism</keyword>
<dbReference type="CDD" id="cd05931">
    <property type="entry name" value="FAAL"/>
    <property type="match status" value="1"/>
</dbReference>
<evidence type="ECO:0000256" key="1">
    <source>
        <dbReference type="ARBA" id="ARBA00006432"/>
    </source>
</evidence>
<comment type="caution">
    <text evidence="7">The sequence shown here is derived from an EMBL/GenBank/DDBJ whole genome shotgun (WGS) entry which is preliminary data.</text>
</comment>
<dbReference type="GO" id="GO:0070566">
    <property type="term" value="F:adenylyltransferase activity"/>
    <property type="evidence" value="ECO:0007669"/>
    <property type="project" value="TreeGrafter"/>
</dbReference>
<sequence length="604" mass="65209">MSATNLMNLLQQQAERYGDKVAFSFSPDGGAEQSRITYRELDERARALAAELHRRGAAGRRVLLACEPGLDNAVGYFGCVYAGAIAAPMNETLSRLKQIATDIQADFALATAEMQTRIRPAIDALTTERPLQWCTLDQPGADAAEWVAPDIDADDIALIQYTSGSTKSPKGVMVSHANLMHNMEVVRQRWNGHDGDVAVWWLPQHHDMGLIGGVLEMVYVGVTTYMMPPNTFIKRPASWLEMLSQHRATITGAPTFAYDLCVKTTTPAQRAALDLSNLTHAWIGTEPVRATTLQNFAEAFAPAGFRLNGIQAAFGLAESTLLVTAMQSPVAAGVRYVDRNALGRNQVIDVAADDPDALPMVGCGTELDGMRVLIVDPETRIECDADQVGEIWASGPSIAHGYWGRPEETERTFGATLADTGEGPFLRTGDLGFVCAGELFVTGRWNDLITIRDIKYYPNDIEDTVGGSDPALMPGRTAVFTVKPTPRADEQLVIVQEVNRASLDSDLSGAVEAIRAAVLATHNVSAHDVLLVEPMQVPTTTSGKIQRSACRQRFVDGGFTPVAQWQAPPPEDDTPDVKSALVGGLVRLAATGLAQRRRGSTGRG</sequence>
<dbReference type="InterPro" id="IPR045851">
    <property type="entry name" value="AMP-bd_C_sf"/>
</dbReference>
<dbReference type="SUPFAM" id="SSF56801">
    <property type="entry name" value="Acetyl-CoA synthetase-like"/>
    <property type="match status" value="1"/>
</dbReference>
<dbReference type="InterPro" id="IPR025110">
    <property type="entry name" value="AMP-bd_C"/>
</dbReference>
<reference evidence="8" key="1">
    <citation type="submission" date="2016-06" db="EMBL/GenBank/DDBJ databases">
        <authorList>
            <person name="Sutton G."/>
            <person name="Brinkac L."/>
            <person name="Sanka R."/>
            <person name="Adams M."/>
            <person name="Lau E."/>
            <person name="Mehaffy C."/>
            <person name="Tameris M."/>
            <person name="Hatherill M."/>
            <person name="Hanekom W."/>
            <person name="Mahomed H."/>
            <person name="Mcshane H."/>
        </authorList>
    </citation>
    <scope>NUCLEOTIDE SEQUENCE [LARGE SCALE GENOMIC DNA]</scope>
    <source>
        <strain evidence="8">852014-51077_SCH5608930-a</strain>
    </source>
</reference>